<evidence type="ECO:0000313" key="6">
    <source>
        <dbReference type="Proteomes" id="UP000287124"/>
    </source>
</evidence>
<dbReference type="GO" id="GO:0006260">
    <property type="term" value="P:DNA replication"/>
    <property type="evidence" value="ECO:0007669"/>
    <property type="project" value="InterPro"/>
</dbReference>
<dbReference type="InterPro" id="IPR004365">
    <property type="entry name" value="NA-bd_OB_tRNA"/>
</dbReference>
<evidence type="ECO:0000256" key="3">
    <source>
        <dbReference type="SAM" id="MobiDB-lite"/>
    </source>
</evidence>
<dbReference type="GO" id="GO:0008408">
    <property type="term" value="F:3'-5' exonuclease activity"/>
    <property type="evidence" value="ECO:0007669"/>
    <property type="project" value="InterPro"/>
</dbReference>
<dbReference type="Gene3D" id="2.40.50.140">
    <property type="entry name" value="Nucleic acid-binding proteins"/>
    <property type="match status" value="1"/>
</dbReference>
<accession>A0A430KWX6</accession>
<gene>
    <name evidence="5" type="ORF">BHE90_017617</name>
</gene>
<feature type="domain" description="OB" evidence="4">
    <location>
        <begin position="89"/>
        <end position="161"/>
    </location>
</feature>
<comment type="similarity">
    <text evidence="1">Belongs to the DNA polymerase type-C family. DnaE2 subfamily.</text>
</comment>
<dbReference type="AlphaFoldDB" id="A0A430KWX6"/>
<dbReference type="PANTHER" id="PTHR32294">
    <property type="entry name" value="DNA POLYMERASE III SUBUNIT ALPHA"/>
    <property type="match status" value="1"/>
</dbReference>
<dbReference type="InterPro" id="IPR012340">
    <property type="entry name" value="NA-bd_OB-fold"/>
</dbReference>
<evidence type="ECO:0000256" key="2">
    <source>
        <dbReference type="ARBA" id="ARBA00017273"/>
    </source>
</evidence>
<keyword evidence="6" id="KW-1185">Reference proteome</keyword>
<reference evidence="5 6" key="1">
    <citation type="submission" date="2017-06" db="EMBL/GenBank/DDBJ databases">
        <title>Comparative genomic analysis of Ambrosia Fusariam Clade fungi.</title>
        <authorList>
            <person name="Stajich J.E."/>
            <person name="Carrillo J."/>
            <person name="Kijimoto T."/>
            <person name="Eskalen A."/>
            <person name="O'Donnell K."/>
            <person name="Kasson M."/>
        </authorList>
    </citation>
    <scope>NUCLEOTIDE SEQUENCE [LARGE SCALE GENOMIC DNA]</scope>
    <source>
        <strain evidence="5 6">UCR1854</strain>
    </source>
</reference>
<dbReference type="EMBL" id="MIKF01001347">
    <property type="protein sequence ID" value="RTE68007.1"/>
    <property type="molecule type" value="Genomic_DNA"/>
</dbReference>
<dbReference type="InterPro" id="IPR004805">
    <property type="entry name" value="DnaE2/DnaE/PolC"/>
</dbReference>
<sequence length="229" mass="25525">GLWKVRGLGEAPLPLFAAADRADEVHSAEGLEPEVQLRSLTDGREVIEDYRNLQLSLRAHPLTFVRDELRRRGVTKCADLASVRDGRHVEVAGIILVRQKPGSAKGVLFITIEDESGIANGILWPDRFEAQRRTIMSASMIGMKGRVQKEGEVIHVICDRIIDHGDLLHRVGDMSFPHRTGRGDAAQHPGSPDRGDKGWSPEPRNCYWPPHAEGADPEDVVRFKSHDFH</sequence>
<proteinExistence type="inferred from homology"/>
<dbReference type="PANTHER" id="PTHR32294:SF4">
    <property type="entry name" value="ERROR-PRONE DNA POLYMERASE"/>
    <property type="match status" value="1"/>
</dbReference>
<dbReference type="Pfam" id="PF01336">
    <property type="entry name" value="tRNA_anti-codon"/>
    <property type="match status" value="1"/>
</dbReference>
<organism evidence="5 6">
    <name type="scientific">Fusarium euwallaceae</name>
    <dbReference type="NCBI Taxonomy" id="1147111"/>
    <lineage>
        <taxon>Eukaryota</taxon>
        <taxon>Fungi</taxon>
        <taxon>Dikarya</taxon>
        <taxon>Ascomycota</taxon>
        <taxon>Pezizomycotina</taxon>
        <taxon>Sordariomycetes</taxon>
        <taxon>Hypocreomycetidae</taxon>
        <taxon>Hypocreales</taxon>
        <taxon>Nectriaceae</taxon>
        <taxon>Fusarium</taxon>
        <taxon>Fusarium solani species complex</taxon>
    </lineage>
</organism>
<feature type="non-terminal residue" evidence="5">
    <location>
        <position position="1"/>
    </location>
</feature>
<evidence type="ECO:0000259" key="4">
    <source>
        <dbReference type="Pfam" id="PF01336"/>
    </source>
</evidence>
<dbReference type="GO" id="GO:0003676">
    <property type="term" value="F:nucleic acid binding"/>
    <property type="evidence" value="ECO:0007669"/>
    <property type="project" value="InterPro"/>
</dbReference>
<feature type="region of interest" description="Disordered" evidence="3">
    <location>
        <begin position="178"/>
        <end position="219"/>
    </location>
</feature>
<protein>
    <recommendedName>
        <fullName evidence="2">Error-prone DNA polymerase</fullName>
    </recommendedName>
</protein>
<comment type="caution">
    <text evidence="5">The sequence shown here is derived from an EMBL/GenBank/DDBJ whole genome shotgun (WGS) entry which is preliminary data.</text>
</comment>
<dbReference type="Proteomes" id="UP000287124">
    <property type="component" value="Unassembled WGS sequence"/>
</dbReference>
<dbReference type="CDD" id="cd04485">
    <property type="entry name" value="DnaE_OBF"/>
    <property type="match status" value="1"/>
</dbReference>
<name>A0A430KWX6_9HYPO</name>
<evidence type="ECO:0000313" key="5">
    <source>
        <dbReference type="EMBL" id="RTE68007.1"/>
    </source>
</evidence>
<evidence type="ECO:0000256" key="1">
    <source>
        <dbReference type="ARBA" id="ARBA00007391"/>
    </source>
</evidence>